<dbReference type="CDD" id="cd02252">
    <property type="entry name" value="nylC_like"/>
    <property type="match status" value="1"/>
</dbReference>
<dbReference type="Pfam" id="PF03576">
    <property type="entry name" value="Peptidase_S58"/>
    <property type="match status" value="1"/>
</dbReference>
<evidence type="ECO:0000256" key="1">
    <source>
        <dbReference type="ARBA" id="ARBA00007068"/>
    </source>
</evidence>
<proteinExistence type="inferred from homology"/>
<dbReference type="GO" id="GO:0004177">
    <property type="term" value="F:aminopeptidase activity"/>
    <property type="evidence" value="ECO:0007669"/>
    <property type="project" value="TreeGrafter"/>
</dbReference>
<dbReference type="EMBL" id="AALY01000004">
    <property type="protein sequence ID" value="EAP75064.1"/>
    <property type="molecule type" value="Genomic_DNA"/>
</dbReference>
<comment type="similarity">
    <text evidence="1">Belongs to the peptidase S58 family.</text>
</comment>
<dbReference type="SUPFAM" id="SSF56266">
    <property type="entry name" value="DmpA/ArgJ-like"/>
    <property type="match status" value="1"/>
</dbReference>
<dbReference type="Proteomes" id="UP000005954">
    <property type="component" value="Unassembled WGS sequence"/>
</dbReference>
<dbReference type="PANTHER" id="PTHR36512">
    <property type="entry name" value="D-AMINOPEPTIDASE"/>
    <property type="match status" value="1"/>
</dbReference>
<dbReference type="PANTHER" id="PTHR36512:SF3">
    <property type="entry name" value="BLR5678 PROTEIN"/>
    <property type="match status" value="1"/>
</dbReference>
<dbReference type="HOGENOM" id="CLU_044458_1_0_5"/>
<dbReference type="InterPro" id="IPR016117">
    <property type="entry name" value="ArgJ-like_dom_sf"/>
</dbReference>
<dbReference type="eggNOG" id="COG3191">
    <property type="taxonomic scope" value="Bacteria"/>
</dbReference>
<gene>
    <name evidence="2" type="ORF">ISM_10770</name>
</gene>
<evidence type="ECO:0000313" key="3">
    <source>
        <dbReference type="Proteomes" id="UP000005954"/>
    </source>
</evidence>
<accession>A3SR41</accession>
<sequence length="352" mass="35521">MLPIARILARWFATGGKNFHDHHSMTIRPGPRNAITDVAGLRVGQAQDDRIKTGVSVLLGDRPFTAGVHVMGGAPGTRETDLLAPDKLVEEVDALVLSGGSAFGLDAASGVADGLRAMGRGFAVGDQRVPIVPGAILFDLLNGGDKNWTDNPYKALGQAALAAASQDVALGSHGAGTGATTANLKGGLGTASLVLPSGHTVGALVAVNALGSVVMGEGPEFWAAPWELDAEFGGCGAGTPDLWPATKLGQHESTTIAIVATDAALTQAQATRMAIAAHDGFARAIVPAHTPMDGDLVFAAATGARPVAGAADLLALGHAGAITMARAIARAIHAATAAPGDTLPTWQARFGK</sequence>
<dbReference type="MEROPS" id="P01.101"/>
<organism evidence="2 3">
    <name type="scientific">Roseovarius nubinhibens (strain ATCC BAA-591 / DSM 15170 / ISM)</name>
    <dbReference type="NCBI Taxonomy" id="89187"/>
    <lineage>
        <taxon>Bacteria</taxon>
        <taxon>Pseudomonadati</taxon>
        <taxon>Pseudomonadota</taxon>
        <taxon>Alphaproteobacteria</taxon>
        <taxon>Rhodobacterales</taxon>
        <taxon>Roseobacteraceae</taxon>
        <taxon>Roseovarius</taxon>
    </lineage>
</organism>
<dbReference type="InterPro" id="IPR005321">
    <property type="entry name" value="Peptidase_S58_DmpA"/>
</dbReference>
<comment type="caution">
    <text evidence="2">The sequence shown here is derived from an EMBL/GenBank/DDBJ whole genome shotgun (WGS) entry which is preliminary data.</text>
</comment>
<evidence type="ECO:0000313" key="2">
    <source>
        <dbReference type="EMBL" id="EAP75064.1"/>
    </source>
</evidence>
<dbReference type="Gene3D" id="3.60.70.12">
    <property type="entry name" value="L-amino peptidase D-ALA esterase/amidase"/>
    <property type="match status" value="1"/>
</dbReference>
<reference evidence="2 3" key="1">
    <citation type="submission" date="2005-12" db="EMBL/GenBank/DDBJ databases">
        <authorList>
            <person name="Moran M.A."/>
            <person name="Ferriera S."/>
            <person name="Johnson J."/>
            <person name="Kravitz S."/>
            <person name="Halpern A."/>
            <person name="Remington K."/>
            <person name="Beeson K."/>
            <person name="Tran B."/>
            <person name="Rogers Y.-H."/>
            <person name="Friedman R."/>
            <person name="Venter J.C."/>
        </authorList>
    </citation>
    <scope>NUCLEOTIDE SEQUENCE [LARGE SCALE GENOMIC DNA]</scope>
    <source>
        <strain evidence="3">ATCC BAA-591 / DSM 15170 / ISM</strain>
    </source>
</reference>
<dbReference type="STRING" id="89187.ISM_10770"/>
<name>A3SR41_ROSNI</name>
<keyword evidence="3" id="KW-1185">Reference proteome</keyword>
<dbReference type="AlphaFoldDB" id="A3SR41"/>
<protein>
    <submittedName>
        <fullName evidence="2">Peptidase, T4 family protein</fullName>
    </submittedName>
</protein>